<feature type="binding site" evidence="8">
    <location>
        <position position="580"/>
    </location>
    <ligand>
        <name>[4Fe-4S] cluster</name>
        <dbReference type="ChEBI" id="CHEBI:49883"/>
    </ligand>
</feature>
<dbReference type="InterPro" id="IPR045854">
    <property type="entry name" value="NO2/SO3_Rdtase_4Fe4S_sf"/>
</dbReference>
<dbReference type="PANTHER" id="PTHR30454:SF0">
    <property type="entry name" value="4-HYDROXY-3-METHYLBUT-2-EN-1-YL DIPHOSPHATE SYNTHASE (FERREDOXIN), CHLOROPLASTIC"/>
    <property type="match status" value="1"/>
</dbReference>
<comment type="catalytic activity">
    <reaction evidence="7">
        <text>(2E)-4-hydroxy-3-methylbut-2-enyl diphosphate + 2 oxidized [2Fe-2S]-[ferredoxin] + H2O = 2-C-methyl-D-erythritol 2,4-cyclic diphosphate + 2 reduced [2Fe-2S]-[ferredoxin] + H(+)</text>
        <dbReference type="Rhea" id="RHEA:26119"/>
        <dbReference type="Rhea" id="RHEA-COMP:10000"/>
        <dbReference type="Rhea" id="RHEA-COMP:10001"/>
        <dbReference type="ChEBI" id="CHEBI:15377"/>
        <dbReference type="ChEBI" id="CHEBI:15378"/>
        <dbReference type="ChEBI" id="CHEBI:33737"/>
        <dbReference type="ChEBI" id="CHEBI:33738"/>
        <dbReference type="ChEBI" id="CHEBI:58483"/>
        <dbReference type="ChEBI" id="CHEBI:128753"/>
        <dbReference type="EC" id="1.17.7.1"/>
    </reaction>
</comment>
<reference evidence="11" key="1">
    <citation type="submission" date="2011-03" db="EMBL/GenBank/DDBJ databases">
        <title>Complete sequence of Sphingobacterium sp. 21.</title>
        <authorList>
            <consortium name="US DOE Joint Genome Institute"/>
            <person name="Lucas S."/>
            <person name="Copeland A."/>
            <person name="Lapidus A."/>
            <person name="Cheng J.-F."/>
            <person name="Goodwin L."/>
            <person name="Pitluck S."/>
            <person name="Davenport K."/>
            <person name="Detter J.C."/>
            <person name="Han C."/>
            <person name="Tapia R."/>
            <person name="Land M."/>
            <person name="Hauser L."/>
            <person name="Kyrpides N."/>
            <person name="Ivanova N."/>
            <person name="Ovchinnikova G."/>
            <person name="Pagani I."/>
            <person name="Siebers A.K."/>
            <person name="Allgaier M."/>
            <person name="Thelen M.P."/>
            <person name="Hugenholtz P."/>
            <person name="Woyke T."/>
        </authorList>
    </citation>
    <scope>NUCLEOTIDE SEQUENCE</scope>
    <source>
        <strain evidence="11">21</strain>
    </source>
</reference>
<proteinExistence type="inferred from homology"/>
<keyword evidence="3 8" id="KW-0560">Oxidoreductase</keyword>
<dbReference type="PANTHER" id="PTHR30454">
    <property type="entry name" value="4-HYDROXY-3-METHYLBUT-2-EN-1-YL DIPHOSPHATE SYNTHASE"/>
    <property type="match status" value="1"/>
</dbReference>
<dbReference type="Gene3D" id="3.20.20.20">
    <property type="entry name" value="Dihydropteroate synthase-like"/>
    <property type="match status" value="1"/>
</dbReference>
<accession>F4CCS9</accession>
<comment type="cofactor">
    <cofactor evidence="8">
        <name>[4Fe-4S] cluster</name>
        <dbReference type="ChEBI" id="CHEBI:49883"/>
    </cofactor>
    <text evidence="8">Binds 1 [4Fe-4S] cluster.</text>
</comment>
<dbReference type="eggNOG" id="COG0821">
    <property type="taxonomic scope" value="Bacteria"/>
</dbReference>
<dbReference type="SUPFAM" id="SSF56014">
    <property type="entry name" value="Nitrite and sulphite reductase 4Fe-4S domain-like"/>
    <property type="match status" value="1"/>
</dbReference>
<sequence length="670" mass="74873">MDLTKKLTLPGKYCESLTHYKRWLTREVQIGDVPMGGTHPIRIQSMTTVDTMDTKGSVEQTLRMVEAGCEYVRITAPSIKEAQNLAEIKKELLKRGCKVPLVADIHFTPNAAEVAARIVEKVRVNPGNYADKKKFDQLTYTDAAYQAELERIYTKFAPLVKICKEYGTAMRIGTNHGSLSDRIMSHYGDTPEGMVESALEFIRICEDLHYYNLVISMKSSNPQVMVQAYRLLVEKMMAEGMNYPLHLGVTEAGDGEDGRIKSAVGIGTLLEDGLGDTVRVSLTEEPELEAPVARALVNRYVKRAEQVLEINYSQEIVTNSKLIVENLGSRHETKEVNAFIGGSMVPRVVADLSNKRLIDPMVLKDIGYIYDPLLDKYHMGDQSVDFVFFGDNLPSFTMPGNLKQVYNFATWLGLTNKENAHPLYTLHDYINASERDTNLNLVRIFHDDLESEAFENLPMDQTLVFVLETRQLHGMADQREFFVKLRSWGLEMPVIVKRSYDPVEFSGPVGDMMSPEEPISKLQLYAATDLGGLLIDGMGNGIWIDAASIPTDKLASASFAILQATRSRISKTEYISCPSCGRTLFDLQETTQMIRSRTNHLKGLKIAIMGCIVNGPGEMADADYGYVGAGPDRVTLYRGKEVVKKNVQSADALNELIEIIRADGNWVEFA</sequence>
<dbReference type="GO" id="GO:0046429">
    <property type="term" value="F:4-hydroxy-3-methylbut-2-en-1-yl diphosphate synthase activity (ferredoxin)"/>
    <property type="evidence" value="ECO:0007669"/>
    <property type="project" value="UniProtKB-UniRule"/>
</dbReference>
<dbReference type="InterPro" id="IPR058578">
    <property type="entry name" value="IspG_TIM"/>
</dbReference>
<evidence type="ECO:0000313" key="11">
    <source>
        <dbReference type="EMBL" id="ADZ78759.1"/>
    </source>
</evidence>
<dbReference type="FunFam" id="3.30.413.10:FF:000006">
    <property type="entry name" value="4-hydroxy-3-methylbut-2-en-1-yl diphosphate synthase (flavodoxin)"/>
    <property type="match status" value="1"/>
</dbReference>
<comment type="function">
    <text evidence="8">Converts 2C-methyl-D-erythritol 2,4-cyclodiphosphate (ME-2,4cPP) into 1-hydroxy-2-methyl-2-(E)-butenyl 4-diphosphate.</text>
</comment>
<evidence type="ECO:0000256" key="3">
    <source>
        <dbReference type="ARBA" id="ARBA00023002"/>
    </source>
</evidence>
<dbReference type="Gene3D" id="3.30.413.10">
    <property type="entry name" value="Sulfite Reductase Hemoprotein, domain 1"/>
    <property type="match status" value="1"/>
</dbReference>
<dbReference type="GO" id="GO:0051539">
    <property type="term" value="F:4 iron, 4 sulfur cluster binding"/>
    <property type="evidence" value="ECO:0007669"/>
    <property type="project" value="UniProtKB-UniRule"/>
</dbReference>
<dbReference type="EC" id="1.17.7.3" evidence="8"/>
<dbReference type="Pfam" id="PF04551">
    <property type="entry name" value="GcpE"/>
    <property type="match status" value="1"/>
</dbReference>
<dbReference type="KEGG" id="shg:Sph21_2204"/>
<keyword evidence="5 8" id="KW-0411">Iron-sulfur</keyword>
<evidence type="ECO:0000256" key="2">
    <source>
        <dbReference type="ARBA" id="ARBA00022723"/>
    </source>
</evidence>
<dbReference type="GO" id="GO:0141197">
    <property type="term" value="F:4-hydroxy-3-methylbut-2-enyl-diphosphate synthase activity (flavodoxin)"/>
    <property type="evidence" value="ECO:0007669"/>
    <property type="project" value="UniProtKB-EC"/>
</dbReference>
<name>F4CCS9_SPHS2</name>
<dbReference type="FunFam" id="3.20.20.20:FF:000005">
    <property type="entry name" value="4-hydroxy-3-methylbut-2-en-1-yl diphosphate synthase (flavodoxin)"/>
    <property type="match status" value="1"/>
</dbReference>
<feature type="binding site" evidence="8">
    <location>
        <position position="618"/>
    </location>
    <ligand>
        <name>[4Fe-4S] cluster</name>
        <dbReference type="ChEBI" id="CHEBI:49883"/>
    </ligand>
</feature>
<dbReference type="EMBL" id="CP002584">
    <property type="protein sequence ID" value="ADZ78759.1"/>
    <property type="molecule type" value="Genomic_DNA"/>
</dbReference>
<dbReference type="AlphaFoldDB" id="F4CCS9"/>
<dbReference type="InterPro" id="IPR017178">
    <property type="entry name" value="IspG_atypical"/>
</dbReference>
<dbReference type="PIRSF" id="PIRSF037336">
    <property type="entry name" value="IspG_like"/>
    <property type="match status" value="1"/>
</dbReference>
<dbReference type="GO" id="GO:0005506">
    <property type="term" value="F:iron ion binding"/>
    <property type="evidence" value="ECO:0007669"/>
    <property type="project" value="InterPro"/>
</dbReference>
<dbReference type="SUPFAM" id="SSF51717">
    <property type="entry name" value="Dihydropteroate synthetase-like"/>
    <property type="match status" value="1"/>
</dbReference>
<dbReference type="UniPathway" id="UPA00056">
    <property type="reaction ID" value="UER00096"/>
</dbReference>
<evidence type="ECO:0000259" key="9">
    <source>
        <dbReference type="Pfam" id="PF04551"/>
    </source>
</evidence>
<dbReference type="InterPro" id="IPR058579">
    <property type="entry name" value="IspG_C"/>
</dbReference>
<evidence type="ECO:0000256" key="7">
    <source>
        <dbReference type="ARBA" id="ARBA00051119"/>
    </source>
</evidence>
<feature type="domain" description="IspG C-terminal" evidence="10">
    <location>
        <begin position="573"/>
        <end position="661"/>
    </location>
</feature>
<feature type="binding site" evidence="8">
    <location>
        <position position="611"/>
    </location>
    <ligand>
        <name>[4Fe-4S] cluster</name>
        <dbReference type="ChEBI" id="CHEBI:49883"/>
    </ligand>
</feature>
<keyword evidence="4 8" id="KW-0408">Iron</keyword>
<keyword evidence="2 8" id="KW-0479">Metal-binding</keyword>
<dbReference type="HAMAP" id="MF_00159">
    <property type="entry name" value="IspG"/>
    <property type="match status" value="1"/>
</dbReference>
<dbReference type="PATRIC" id="fig|743722.3.peg.2353"/>
<dbReference type="InterPro" id="IPR011005">
    <property type="entry name" value="Dihydropteroate_synth-like_sf"/>
</dbReference>
<evidence type="ECO:0000259" key="10">
    <source>
        <dbReference type="Pfam" id="PF26540"/>
    </source>
</evidence>
<comment type="pathway">
    <text evidence="8">Isoprenoid biosynthesis; isopentenyl diphosphate biosynthesis via DXP pathway; isopentenyl diphosphate from 1-deoxy-D-xylulose 5-phosphate: step 5/6.</text>
</comment>
<dbReference type="GO" id="GO:0019288">
    <property type="term" value="P:isopentenyl diphosphate biosynthetic process, methylerythritol 4-phosphate pathway"/>
    <property type="evidence" value="ECO:0007669"/>
    <property type="project" value="UniProtKB-UniRule"/>
</dbReference>
<evidence type="ECO:0000256" key="8">
    <source>
        <dbReference type="HAMAP-Rule" id="MF_00159"/>
    </source>
</evidence>
<evidence type="ECO:0000256" key="1">
    <source>
        <dbReference type="ARBA" id="ARBA00022485"/>
    </source>
</evidence>
<dbReference type="HOGENOM" id="CLU_012689_0_0_10"/>
<evidence type="ECO:0000256" key="4">
    <source>
        <dbReference type="ARBA" id="ARBA00023004"/>
    </source>
</evidence>
<evidence type="ECO:0000256" key="5">
    <source>
        <dbReference type="ARBA" id="ARBA00023014"/>
    </source>
</evidence>
<protein>
    <recommendedName>
        <fullName evidence="8">4-hydroxy-3-methylbut-2-en-1-yl diphosphate synthase (flavodoxin)</fullName>
        <ecNumber evidence="8">1.17.7.3</ecNumber>
    </recommendedName>
    <alternativeName>
        <fullName evidence="8">1-hydroxy-2-methyl-2-(E)-butenyl 4-diphosphate synthase</fullName>
    </alternativeName>
</protein>
<dbReference type="Pfam" id="PF26540">
    <property type="entry name" value="GcpE_C"/>
    <property type="match status" value="1"/>
</dbReference>
<dbReference type="STRING" id="743722.Sph21_2204"/>
<evidence type="ECO:0000256" key="6">
    <source>
        <dbReference type="ARBA" id="ARBA00023229"/>
    </source>
</evidence>
<feature type="domain" description="IspG TIM-barrel" evidence="9">
    <location>
        <begin position="25"/>
        <end position="293"/>
    </location>
</feature>
<dbReference type="GO" id="GO:0016114">
    <property type="term" value="P:terpenoid biosynthetic process"/>
    <property type="evidence" value="ECO:0007669"/>
    <property type="project" value="InterPro"/>
</dbReference>
<keyword evidence="6 8" id="KW-0414">Isoprene biosynthesis</keyword>
<comment type="similarity">
    <text evidence="8">Belongs to the IspG family.</text>
</comment>
<gene>
    <name evidence="8" type="primary">ispG</name>
    <name evidence="11" type="ordered locus">Sph21_2204</name>
</gene>
<organism evidence="11">
    <name type="scientific">Sphingobacterium sp. (strain 21)</name>
    <dbReference type="NCBI Taxonomy" id="743722"/>
    <lineage>
        <taxon>Bacteria</taxon>
        <taxon>Pseudomonadati</taxon>
        <taxon>Bacteroidota</taxon>
        <taxon>Sphingobacteriia</taxon>
        <taxon>Sphingobacteriales</taxon>
        <taxon>Sphingobacteriaceae</taxon>
        <taxon>Sphingobacterium</taxon>
    </lineage>
</organism>
<dbReference type="InterPro" id="IPR004588">
    <property type="entry name" value="IspG_bac-typ"/>
</dbReference>
<feature type="binding site" evidence="8">
    <location>
        <position position="577"/>
    </location>
    <ligand>
        <name>[4Fe-4S] cluster</name>
        <dbReference type="ChEBI" id="CHEBI:49883"/>
    </ligand>
</feature>
<keyword evidence="1 8" id="KW-0004">4Fe-4S</keyword>
<dbReference type="NCBIfam" id="TIGR00612">
    <property type="entry name" value="ispG_gcpE"/>
    <property type="match status" value="1"/>
</dbReference>
<comment type="catalytic activity">
    <reaction evidence="8">
        <text>(2E)-4-hydroxy-3-methylbut-2-enyl diphosphate + oxidized [flavodoxin] + H2O + 2 H(+) = 2-C-methyl-D-erythritol 2,4-cyclic diphosphate + reduced [flavodoxin]</text>
        <dbReference type="Rhea" id="RHEA:43604"/>
        <dbReference type="Rhea" id="RHEA-COMP:10622"/>
        <dbReference type="Rhea" id="RHEA-COMP:10623"/>
        <dbReference type="ChEBI" id="CHEBI:15377"/>
        <dbReference type="ChEBI" id="CHEBI:15378"/>
        <dbReference type="ChEBI" id="CHEBI:57618"/>
        <dbReference type="ChEBI" id="CHEBI:58210"/>
        <dbReference type="ChEBI" id="CHEBI:58483"/>
        <dbReference type="ChEBI" id="CHEBI:128753"/>
        <dbReference type="EC" id="1.17.7.3"/>
    </reaction>
</comment>